<proteinExistence type="predicted"/>
<gene>
    <name evidence="10" type="ordered locus">AM1_3321</name>
</gene>
<name>B0BZ15_ACAM1</name>
<feature type="domain" description="General secretion pathway GspH" evidence="9">
    <location>
        <begin position="62"/>
        <end position="184"/>
    </location>
</feature>
<dbReference type="GO" id="GO:0015627">
    <property type="term" value="C:type II protein secretion system complex"/>
    <property type="evidence" value="ECO:0007669"/>
    <property type="project" value="InterPro"/>
</dbReference>
<dbReference type="OrthoDB" id="574677at2"/>
<reference evidence="10 11" key="1">
    <citation type="journal article" date="2008" name="Proc. Natl. Acad. Sci. U.S.A.">
        <title>Niche adaptation and genome expansion in the chlorophyll d-producing cyanobacterium Acaryochloris marina.</title>
        <authorList>
            <person name="Swingley W.D."/>
            <person name="Chen M."/>
            <person name="Cheung P.C."/>
            <person name="Conrad A.L."/>
            <person name="Dejesa L.C."/>
            <person name="Hao J."/>
            <person name="Honchak B.M."/>
            <person name="Karbach L.E."/>
            <person name="Kurdoglu A."/>
            <person name="Lahiri S."/>
            <person name="Mastrian S.D."/>
            <person name="Miyashita H."/>
            <person name="Page L."/>
            <person name="Ramakrishna P."/>
            <person name="Satoh S."/>
            <person name="Sattley W.M."/>
            <person name="Shimada Y."/>
            <person name="Taylor H.L."/>
            <person name="Tomo T."/>
            <person name="Tsuchiya T."/>
            <person name="Wang Z.T."/>
            <person name="Raymond J."/>
            <person name="Mimuro M."/>
            <person name="Blankenship R.E."/>
            <person name="Touchman J.W."/>
        </authorList>
    </citation>
    <scope>NUCLEOTIDE SEQUENCE [LARGE SCALE GENOMIC DNA]</scope>
    <source>
        <strain evidence="11">MBIC 11017</strain>
    </source>
</reference>
<dbReference type="GO" id="GO:0005886">
    <property type="term" value="C:plasma membrane"/>
    <property type="evidence" value="ECO:0007669"/>
    <property type="project" value="UniProtKB-SubCell"/>
</dbReference>
<comment type="subcellular location">
    <subcellularLocation>
        <location evidence="1">Cell inner membrane</location>
        <topology evidence="1">Single-pass membrane protein</topology>
    </subcellularLocation>
</comment>
<dbReference type="AlphaFoldDB" id="B0BZ15"/>
<dbReference type="Pfam" id="PF12019">
    <property type="entry name" value="GspH"/>
    <property type="match status" value="1"/>
</dbReference>
<dbReference type="STRING" id="329726.AM1_3321"/>
<dbReference type="SUPFAM" id="SSF54523">
    <property type="entry name" value="Pili subunits"/>
    <property type="match status" value="1"/>
</dbReference>
<keyword evidence="5 8" id="KW-0812">Transmembrane</keyword>
<dbReference type="HOGENOM" id="CLU_1412444_0_0_3"/>
<evidence type="ECO:0000313" key="10">
    <source>
        <dbReference type="EMBL" id="ABW28315.1"/>
    </source>
</evidence>
<accession>B0BZ15</accession>
<evidence type="ECO:0000256" key="1">
    <source>
        <dbReference type="ARBA" id="ARBA00004377"/>
    </source>
</evidence>
<dbReference type="RefSeq" id="WP_012163720.1">
    <property type="nucleotide sequence ID" value="NC_009925.1"/>
</dbReference>
<evidence type="ECO:0000256" key="5">
    <source>
        <dbReference type="ARBA" id="ARBA00022692"/>
    </source>
</evidence>
<keyword evidence="4" id="KW-0997">Cell inner membrane</keyword>
<evidence type="ECO:0000256" key="7">
    <source>
        <dbReference type="ARBA" id="ARBA00023136"/>
    </source>
</evidence>
<dbReference type="InterPro" id="IPR022346">
    <property type="entry name" value="T2SS_GspH"/>
</dbReference>
<evidence type="ECO:0000256" key="2">
    <source>
        <dbReference type="ARBA" id="ARBA00022475"/>
    </source>
</evidence>
<sequence>MGQYKLSLVLYNRLIKYQQQMDSDEGFSLIEVIVVIALTAFLAAFAVPAITFGNNPLRDSSDRIAASMKWARAQAMASTSAVRIRPISNTEFVMERANRCTEANNANWTIISDQVERDGQLVYEDLSLDTPAQLTTVTEDGVAATPTTWDICFNTRGIADKTLVLTMEDTGNSDQRTMTIFRGGTVDLTAIN</sequence>
<evidence type="ECO:0000259" key="9">
    <source>
        <dbReference type="Pfam" id="PF12019"/>
    </source>
</evidence>
<protein>
    <submittedName>
        <fullName evidence="10">General secretion pathway protein</fullName>
    </submittedName>
</protein>
<feature type="transmembrane region" description="Helical" evidence="8">
    <location>
        <begin position="29"/>
        <end position="53"/>
    </location>
</feature>
<dbReference type="eggNOG" id="COG4970">
    <property type="taxonomic scope" value="Bacteria"/>
</dbReference>
<dbReference type="GO" id="GO:0015628">
    <property type="term" value="P:protein secretion by the type II secretion system"/>
    <property type="evidence" value="ECO:0007669"/>
    <property type="project" value="InterPro"/>
</dbReference>
<dbReference type="Pfam" id="PF07963">
    <property type="entry name" value="N_methyl"/>
    <property type="match status" value="1"/>
</dbReference>
<evidence type="ECO:0000256" key="3">
    <source>
        <dbReference type="ARBA" id="ARBA00022481"/>
    </source>
</evidence>
<dbReference type="InterPro" id="IPR045584">
    <property type="entry name" value="Pilin-like"/>
</dbReference>
<dbReference type="Gene3D" id="3.30.700.10">
    <property type="entry name" value="Glycoprotein, Type 4 Pilin"/>
    <property type="match status" value="1"/>
</dbReference>
<dbReference type="InterPro" id="IPR012902">
    <property type="entry name" value="N_methyl_site"/>
</dbReference>
<dbReference type="NCBIfam" id="TIGR02532">
    <property type="entry name" value="IV_pilin_GFxxxE"/>
    <property type="match status" value="1"/>
</dbReference>
<organism evidence="10 11">
    <name type="scientific">Acaryochloris marina (strain MBIC 11017)</name>
    <dbReference type="NCBI Taxonomy" id="329726"/>
    <lineage>
        <taxon>Bacteria</taxon>
        <taxon>Bacillati</taxon>
        <taxon>Cyanobacteriota</taxon>
        <taxon>Cyanophyceae</taxon>
        <taxon>Acaryochloridales</taxon>
        <taxon>Acaryochloridaceae</taxon>
        <taxon>Acaryochloris</taxon>
    </lineage>
</organism>
<dbReference type="Proteomes" id="UP000000268">
    <property type="component" value="Chromosome"/>
</dbReference>
<evidence type="ECO:0000256" key="8">
    <source>
        <dbReference type="SAM" id="Phobius"/>
    </source>
</evidence>
<evidence type="ECO:0000256" key="4">
    <source>
        <dbReference type="ARBA" id="ARBA00022519"/>
    </source>
</evidence>
<keyword evidence="7 8" id="KW-0472">Membrane</keyword>
<dbReference type="PROSITE" id="PS00409">
    <property type="entry name" value="PROKAR_NTER_METHYL"/>
    <property type="match status" value="1"/>
</dbReference>
<evidence type="ECO:0000313" key="11">
    <source>
        <dbReference type="Proteomes" id="UP000000268"/>
    </source>
</evidence>
<evidence type="ECO:0000256" key="6">
    <source>
        <dbReference type="ARBA" id="ARBA00022989"/>
    </source>
</evidence>
<keyword evidence="2" id="KW-1003">Cell membrane</keyword>
<keyword evidence="11" id="KW-1185">Reference proteome</keyword>
<dbReference type="KEGG" id="amr:AM1_3321"/>
<keyword evidence="3" id="KW-0488">Methylation</keyword>
<dbReference type="EMBL" id="CP000828">
    <property type="protein sequence ID" value="ABW28315.1"/>
    <property type="molecule type" value="Genomic_DNA"/>
</dbReference>
<keyword evidence="6 8" id="KW-1133">Transmembrane helix</keyword>